<accession>A0A5C6PEA0</accession>
<dbReference type="GO" id="GO:0035091">
    <property type="term" value="F:phosphatidylinositol binding"/>
    <property type="evidence" value="ECO:0007669"/>
    <property type="project" value="TreeGrafter"/>
</dbReference>
<dbReference type="PANTHER" id="PTHR22775:SF50">
    <property type="entry name" value="SORTING NEXIN 19B"/>
    <property type="match status" value="1"/>
</dbReference>
<dbReference type="Proteomes" id="UP000324091">
    <property type="component" value="Chromosome 12"/>
</dbReference>
<proteinExistence type="predicted"/>
<gene>
    <name evidence="2" type="ORF">D4764_12G0012230</name>
</gene>
<feature type="domain" description="Sorting nexin C-terminal" evidence="1">
    <location>
        <begin position="65"/>
        <end position="154"/>
    </location>
</feature>
<comment type="caution">
    <text evidence="2">The sequence shown here is derived from an EMBL/GenBank/DDBJ whole genome shotgun (WGS) entry which is preliminary data.</text>
</comment>
<keyword evidence="3" id="KW-1185">Reference proteome</keyword>
<sequence length="158" mass="18166">MRREGTVRGRFHRWNQSGRSRNSTELILWKDPLRSHLSVKPTGSTRGPARCGIIMEIPAVKSDRHNGWLDVGVANLTCTRYWVVYLQVIQEALWPGGTLPAEPPAERNRQQKDATRQEALRSLMRLLPDAVSDMLDPHKYQRSWRSALDSLQDPDINR</sequence>
<dbReference type="Pfam" id="PF08628">
    <property type="entry name" value="Nexin_C"/>
    <property type="match status" value="1"/>
</dbReference>
<evidence type="ECO:0000313" key="2">
    <source>
        <dbReference type="EMBL" id="TWW77833.1"/>
    </source>
</evidence>
<dbReference type="AlphaFoldDB" id="A0A5C6PEA0"/>
<dbReference type="InterPro" id="IPR013937">
    <property type="entry name" value="Sorting_nexin_C"/>
</dbReference>
<dbReference type="PANTHER" id="PTHR22775">
    <property type="entry name" value="SORTING NEXIN"/>
    <property type="match status" value="1"/>
</dbReference>
<evidence type="ECO:0000313" key="3">
    <source>
        <dbReference type="Proteomes" id="UP000324091"/>
    </source>
</evidence>
<protein>
    <recommendedName>
        <fullName evidence="1">Sorting nexin C-terminal domain-containing protein</fullName>
    </recommendedName>
</protein>
<reference evidence="2 3" key="1">
    <citation type="submission" date="2019-04" db="EMBL/GenBank/DDBJ databases">
        <title>Chromosome genome assembly for Takifugu flavidus.</title>
        <authorList>
            <person name="Xiao S."/>
        </authorList>
    </citation>
    <scope>NUCLEOTIDE SEQUENCE [LARGE SCALE GENOMIC DNA]</scope>
    <source>
        <strain evidence="2">HTHZ2018</strain>
        <tissue evidence="2">Muscle</tissue>
    </source>
</reference>
<organism evidence="2 3">
    <name type="scientific">Takifugu flavidus</name>
    <name type="common">sansaifugu</name>
    <dbReference type="NCBI Taxonomy" id="433684"/>
    <lineage>
        <taxon>Eukaryota</taxon>
        <taxon>Metazoa</taxon>
        <taxon>Chordata</taxon>
        <taxon>Craniata</taxon>
        <taxon>Vertebrata</taxon>
        <taxon>Euteleostomi</taxon>
        <taxon>Actinopterygii</taxon>
        <taxon>Neopterygii</taxon>
        <taxon>Teleostei</taxon>
        <taxon>Neoteleostei</taxon>
        <taxon>Acanthomorphata</taxon>
        <taxon>Eupercaria</taxon>
        <taxon>Tetraodontiformes</taxon>
        <taxon>Tetradontoidea</taxon>
        <taxon>Tetraodontidae</taxon>
        <taxon>Takifugu</taxon>
    </lineage>
</organism>
<dbReference type="EMBL" id="RHFK02000004">
    <property type="protein sequence ID" value="TWW77833.1"/>
    <property type="molecule type" value="Genomic_DNA"/>
</dbReference>
<name>A0A5C6PEA0_9TELE</name>
<evidence type="ECO:0000259" key="1">
    <source>
        <dbReference type="Pfam" id="PF08628"/>
    </source>
</evidence>